<feature type="domain" description="Glycosyltransferase subfamily 4-like N-terminal" evidence="3">
    <location>
        <begin position="16"/>
        <end position="174"/>
    </location>
</feature>
<dbReference type="Pfam" id="PF13439">
    <property type="entry name" value="Glyco_transf_4"/>
    <property type="match status" value="1"/>
</dbReference>
<dbReference type="AlphaFoldDB" id="B7K4C3"/>
<organism evidence="4 5">
    <name type="scientific">Rippkaea orientalis (strain PCC 8801 / RF-1)</name>
    <name type="common">Cyanothece sp. (strain PCC 8801)</name>
    <dbReference type="NCBI Taxonomy" id="41431"/>
    <lineage>
        <taxon>Bacteria</taxon>
        <taxon>Bacillati</taxon>
        <taxon>Cyanobacteriota</taxon>
        <taxon>Cyanophyceae</taxon>
        <taxon>Oscillatoriophycideae</taxon>
        <taxon>Chroococcales</taxon>
        <taxon>Aphanothecaceae</taxon>
        <taxon>Rippkaea</taxon>
        <taxon>Rippkaea orientalis</taxon>
    </lineage>
</organism>
<reference evidence="5" key="1">
    <citation type="journal article" date="2011" name="MBio">
        <title>Novel metabolic attributes of the genus Cyanothece, comprising a group of unicellular nitrogen-fixing Cyanobacteria.</title>
        <authorList>
            <person name="Bandyopadhyay A."/>
            <person name="Elvitigala T."/>
            <person name="Welsh E."/>
            <person name="Stockel J."/>
            <person name="Liberton M."/>
            <person name="Min H."/>
            <person name="Sherman L.A."/>
            <person name="Pakrasi H.B."/>
        </authorList>
    </citation>
    <scope>NUCLEOTIDE SEQUENCE [LARGE SCALE GENOMIC DNA]</scope>
    <source>
        <strain evidence="5">PCC 8801</strain>
    </source>
</reference>
<dbReference type="CAZy" id="GT4">
    <property type="family name" value="Glycosyltransferase Family 4"/>
</dbReference>
<evidence type="ECO:0000259" key="3">
    <source>
        <dbReference type="Pfam" id="PF13439"/>
    </source>
</evidence>
<evidence type="ECO:0000259" key="2">
    <source>
        <dbReference type="Pfam" id="PF00534"/>
    </source>
</evidence>
<evidence type="ECO:0000313" key="5">
    <source>
        <dbReference type="Proteomes" id="UP000008204"/>
    </source>
</evidence>
<dbReference type="eggNOG" id="COG0438">
    <property type="taxonomic scope" value="Bacteria"/>
</dbReference>
<feature type="domain" description="Glycosyl transferase family 1" evidence="2">
    <location>
        <begin position="189"/>
        <end position="333"/>
    </location>
</feature>
<dbReference type="SUPFAM" id="SSF53756">
    <property type="entry name" value="UDP-Glycosyltransferase/glycogen phosphorylase"/>
    <property type="match status" value="1"/>
</dbReference>
<dbReference type="InterPro" id="IPR001296">
    <property type="entry name" value="Glyco_trans_1"/>
</dbReference>
<keyword evidence="5" id="KW-1185">Reference proteome</keyword>
<dbReference type="HOGENOM" id="CLU_009583_43_0_3"/>
<dbReference type="PANTHER" id="PTHR46401">
    <property type="entry name" value="GLYCOSYLTRANSFERASE WBBK-RELATED"/>
    <property type="match status" value="1"/>
</dbReference>
<dbReference type="Gene3D" id="3.40.50.11090">
    <property type="match status" value="1"/>
</dbReference>
<protein>
    <submittedName>
        <fullName evidence="4">Glycosyl transferase group 1</fullName>
    </submittedName>
</protein>
<dbReference type="GO" id="GO:0016757">
    <property type="term" value="F:glycosyltransferase activity"/>
    <property type="evidence" value="ECO:0007669"/>
    <property type="project" value="InterPro"/>
</dbReference>
<dbReference type="KEGG" id="cyp:PCC8801_3880"/>
<dbReference type="Gene3D" id="3.40.50.2000">
    <property type="entry name" value="Glycogen Phosphorylase B"/>
    <property type="match status" value="1"/>
</dbReference>
<dbReference type="InterPro" id="IPR028098">
    <property type="entry name" value="Glyco_trans_4-like_N"/>
</dbReference>
<gene>
    <name evidence="4" type="ordered locus">PCC8801_3880</name>
</gene>
<evidence type="ECO:0000313" key="4">
    <source>
        <dbReference type="EMBL" id="ACK67829.1"/>
    </source>
</evidence>
<accession>B7K4C3</accession>
<dbReference type="Pfam" id="PF00534">
    <property type="entry name" value="Glycos_transf_1"/>
    <property type="match status" value="1"/>
</dbReference>
<dbReference type="EMBL" id="CP001287">
    <property type="protein sequence ID" value="ACK67829.1"/>
    <property type="molecule type" value="Genomic_DNA"/>
</dbReference>
<dbReference type="CDD" id="cd03801">
    <property type="entry name" value="GT4_PimA-like"/>
    <property type="match status" value="1"/>
</dbReference>
<dbReference type="PANTHER" id="PTHR46401:SF2">
    <property type="entry name" value="GLYCOSYLTRANSFERASE WBBK-RELATED"/>
    <property type="match status" value="1"/>
</dbReference>
<sequence>MKITFVLPPVNLCGGLRSTANLALHLGKRGHEVLAVCPERRKPTLYQQAKSLLKGKGWMDTRTRWASPFDELPVPLKVVSHISPITDLDLPDADVVVATWWETAEWVNKLSASKGAKVYFIRHHEVHDYLPLERVKATYKLPLHKITISQWLVDLMKTEYGDHTVSLVYNSVNFQKYYAPPRGKQSVPTVGMLYHTTKWKGCDISLKAFELAKQEIPDLKMVAFGLNSPLPELPLPTGTLYHCNPPQERIKDIYAQCDAWLFGSRVEGFGRPILEAMACRTPVIATPAGAAPELIAKGGGKLVKPESSEDMAEAIVQISQLNQEKWQKMSDSAYIAAKSYTWDDAAELCEQAFHKAIERTKNGELG</sequence>
<dbReference type="STRING" id="41431.PCC8801_3880"/>
<name>B7K4C3_RIPO1</name>
<keyword evidence="1 4" id="KW-0808">Transferase</keyword>
<dbReference type="GO" id="GO:0009103">
    <property type="term" value="P:lipopolysaccharide biosynthetic process"/>
    <property type="evidence" value="ECO:0007669"/>
    <property type="project" value="TreeGrafter"/>
</dbReference>
<dbReference type="OrthoDB" id="525353at2"/>
<proteinExistence type="predicted"/>
<dbReference type="RefSeq" id="WP_012597086.1">
    <property type="nucleotide sequence ID" value="NC_011726.1"/>
</dbReference>
<dbReference type="Proteomes" id="UP000008204">
    <property type="component" value="Chromosome"/>
</dbReference>
<evidence type="ECO:0000256" key="1">
    <source>
        <dbReference type="ARBA" id="ARBA00022679"/>
    </source>
</evidence>